<evidence type="ECO:0000313" key="3">
    <source>
        <dbReference type="Proteomes" id="UP000507470"/>
    </source>
</evidence>
<name>A0A6J7ZS69_MYTCO</name>
<dbReference type="Proteomes" id="UP000507470">
    <property type="component" value="Unassembled WGS sequence"/>
</dbReference>
<organism evidence="2 3">
    <name type="scientific">Mytilus coruscus</name>
    <name type="common">Sea mussel</name>
    <dbReference type="NCBI Taxonomy" id="42192"/>
    <lineage>
        <taxon>Eukaryota</taxon>
        <taxon>Metazoa</taxon>
        <taxon>Spiralia</taxon>
        <taxon>Lophotrochozoa</taxon>
        <taxon>Mollusca</taxon>
        <taxon>Bivalvia</taxon>
        <taxon>Autobranchia</taxon>
        <taxon>Pteriomorphia</taxon>
        <taxon>Mytilida</taxon>
        <taxon>Mytiloidea</taxon>
        <taxon>Mytilidae</taxon>
        <taxon>Mytilinae</taxon>
        <taxon>Mytilus</taxon>
    </lineage>
</organism>
<protein>
    <submittedName>
        <fullName evidence="2">Uncharacterized protein</fullName>
    </submittedName>
</protein>
<dbReference type="AlphaFoldDB" id="A0A6J7ZS69"/>
<proteinExistence type="predicted"/>
<accession>A0A6J7ZS69</accession>
<dbReference type="EMBL" id="CACVKT020000115">
    <property type="protein sequence ID" value="CAC5356078.1"/>
    <property type="molecule type" value="Genomic_DNA"/>
</dbReference>
<keyword evidence="1" id="KW-0732">Signal</keyword>
<feature type="signal peptide" evidence="1">
    <location>
        <begin position="1"/>
        <end position="21"/>
    </location>
</feature>
<sequence>MLMLRLGVILVLGFCLEGAKSPYFRGPGQHKIKVHCPPNMRDDLENCWLDSYGRGAGRLPDKTPCPSGMRDDGTSCWSDAHIYGKGCCCTIFGCCNRCESGYHDDGCTCRKTDVGIKVTLFQRQGCGPDEEINGLLCYPKCKEGYFASGCCICTPNGGAGIRITFQQRQKCRDGTEAYGDLCYPKCLAGYSPVNLHCIPN</sequence>
<evidence type="ECO:0000313" key="2">
    <source>
        <dbReference type="EMBL" id="CAC5356078.1"/>
    </source>
</evidence>
<dbReference type="OrthoDB" id="68689at2759"/>
<keyword evidence="3" id="KW-1185">Reference proteome</keyword>
<reference evidence="2 3" key="1">
    <citation type="submission" date="2020-06" db="EMBL/GenBank/DDBJ databases">
        <authorList>
            <person name="Li R."/>
            <person name="Bekaert M."/>
        </authorList>
    </citation>
    <scope>NUCLEOTIDE SEQUENCE [LARGE SCALE GENOMIC DNA]</scope>
    <source>
        <strain evidence="3">wild</strain>
    </source>
</reference>
<evidence type="ECO:0000256" key="1">
    <source>
        <dbReference type="SAM" id="SignalP"/>
    </source>
</evidence>
<feature type="chain" id="PRO_5026833985" evidence="1">
    <location>
        <begin position="22"/>
        <end position="200"/>
    </location>
</feature>
<gene>
    <name evidence="2" type="ORF">MCOR_433</name>
</gene>